<feature type="chain" id="PRO_5040236200" evidence="1">
    <location>
        <begin position="20"/>
        <end position="502"/>
    </location>
</feature>
<keyword evidence="1" id="KW-0732">Signal</keyword>
<dbReference type="AlphaFoldDB" id="A0A9P6NHG1"/>
<dbReference type="Proteomes" id="UP000886653">
    <property type="component" value="Unassembled WGS sequence"/>
</dbReference>
<evidence type="ECO:0000313" key="2">
    <source>
        <dbReference type="EMBL" id="KAG0144257.1"/>
    </source>
</evidence>
<proteinExistence type="predicted"/>
<feature type="signal peptide" evidence="1">
    <location>
        <begin position="1"/>
        <end position="19"/>
    </location>
</feature>
<name>A0A9P6NHG1_9BASI</name>
<reference evidence="2" key="1">
    <citation type="submission" date="2013-11" db="EMBL/GenBank/DDBJ databases">
        <title>Genome sequence of the fusiform rust pathogen reveals effectors for host alternation and coevolution with pine.</title>
        <authorList>
            <consortium name="DOE Joint Genome Institute"/>
            <person name="Smith K."/>
            <person name="Pendleton A."/>
            <person name="Kubisiak T."/>
            <person name="Anderson C."/>
            <person name="Salamov A."/>
            <person name="Aerts A."/>
            <person name="Riley R."/>
            <person name="Clum A."/>
            <person name="Lindquist E."/>
            <person name="Ence D."/>
            <person name="Campbell M."/>
            <person name="Kronenberg Z."/>
            <person name="Feau N."/>
            <person name="Dhillon B."/>
            <person name="Hamelin R."/>
            <person name="Burleigh J."/>
            <person name="Smith J."/>
            <person name="Yandell M."/>
            <person name="Nelson C."/>
            <person name="Grigoriev I."/>
            <person name="Davis J."/>
        </authorList>
    </citation>
    <scope>NUCLEOTIDE SEQUENCE</scope>
    <source>
        <strain evidence="2">G11</strain>
    </source>
</reference>
<accession>A0A9P6NHG1</accession>
<comment type="caution">
    <text evidence="2">The sequence shown here is derived from an EMBL/GenBank/DDBJ whole genome shotgun (WGS) entry which is preliminary data.</text>
</comment>
<sequence>MALFKGIFLWLCLFSPIRLSPTPNFLRIPESSPGKEIMEELDGETVTVGLSKDLSWDDSANCVTVRSGPHTKRLHCITVDLGNANPQTTSFEGTTILPNSQKSGLLSNYIRLNTFATTDRLFSEILLKILNQSETAQRALGKMIKLHYQKEFKPKTTISLDIGLLEKLDRLSLLEELQFKDIPDPTQPAHQRLLQELRGLRPSWFKFAATSSVWEIRHHDALYDGEFIIDTAFQQIDANLLPASEILGDAQRIPILSVYKVFKHMSTYSPTLDGVIFKGLTHPDADSAKYRWQLLMMLNYGQANLDAVEITGKRPNFLSKWYADPRFSTEIEASKEFNRIMEVLVSPKFRSNPDQRFRDVVECFRLFVHYNTPGKLYWSQRQMNFRTLSVMINYLVRSRKVPNSEEEAEQLTILLRIYNYLYEHYEPDSREVVETKFVWPTRRDIISFLRSYPGFMVPVWKVDPDATKENHQGTRLIEYGEQEAFKWKKFTATTTHPYEVTK</sequence>
<evidence type="ECO:0000256" key="1">
    <source>
        <dbReference type="SAM" id="SignalP"/>
    </source>
</evidence>
<organism evidence="2 3">
    <name type="scientific">Cronartium quercuum f. sp. fusiforme G11</name>
    <dbReference type="NCBI Taxonomy" id="708437"/>
    <lineage>
        <taxon>Eukaryota</taxon>
        <taxon>Fungi</taxon>
        <taxon>Dikarya</taxon>
        <taxon>Basidiomycota</taxon>
        <taxon>Pucciniomycotina</taxon>
        <taxon>Pucciniomycetes</taxon>
        <taxon>Pucciniales</taxon>
        <taxon>Coleosporiaceae</taxon>
        <taxon>Cronartium</taxon>
    </lineage>
</organism>
<gene>
    <name evidence="2" type="ORF">CROQUDRAFT_716741</name>
</gene>
<dbReference type="EMBL" id="MU167299">
    <property type="protein sequence ID" value="KAG0144257.1"/>
    <property type="molecule type" value="Genomic_DNA"/>
</dbReference>
<protein>
    <submittedName>
        <fullName evidence="2">Uncharacterized protein</fullName>
    </submittedName>
</protein>
<keyword evidence="3" id="KW-1185">Reference proteome</keyword>
<evidence type="ECO:0000313" key="3">
    <source>
        <dbReference type="Proteomes" id="UP000886653"/>
    </source>
</evidence>